<name>A0A1E4ST77_9ASCO</name>
<evidence type="ECO:0000256" key="3">
    <source>
        <dbReference type="ARBA" id="ARBA00022835"/>
    </source>
</evidence>
<dbReference type="GO" id="GO:0000176">
    <property type="term" value="C:nuclear exosome (RNase complex)"/>
    <property type="evidence" value="ECO:0007669"/>
    <property type="project" value="TreeGrafter"/>
</dbReference>
<dbReference type="InterPro" id="IPR012340">
    <property type="entry name" value="NA-bd_OB-fold"/>
</dbReference>
<dbReference type="SUPFAM" id="SSF50249">
    <property type="entry name" value="Nucleic acid-binding proteins"/>
    <property type="match status" value="1"/>
</dbReference>
<dbReference type="Proteomes" id="UP000094801">
    <property type="component" value="Unassembled WGS sequence"/>
</dbReference>
<reference evidence="6" key="1">
    <citation type="submission" date="2016-04" db="EMBL/GenBank/DDBJ databases">
        <title>Comparative genomics of biotechnologically important yeasts.</title>
        <authorList>
            <consortium name="DOE Joint Genome Institute"/>
            <person name="Riley R."/>
            <person name="Haridas S."/>
            <person name="Wolfe K.H."/>
            <person name="Lopes M.R."/>
            <person name="Hittinger C.T."/>
            <person name="Goker M."/>
            <person name="Salamov A."/>
            <person name="Wisecaver J."/>
            <person name="Long T.M."/>
            <person name="Aerts A.L."/>
            <person name="Barry K."/>
            <person name="Choi C."/>
            <person name="Clum A."/>
            <person name="Coughlan A.Y."/>
            <person name="Deshpande S."/>
            <person name="Douglass A.P."/>
            <person name="Hanson S.J."/>
            <person name="Klenk H.-P."/>
            <person name="Labutti K."/>
            <person name="Lapidus A."/>
            <person name="Lindquist E."/>
            <person name="Lipzen A."/>
            <person name="Meier-Kolthoff J.P."/>
            <person name="Ohm R.A."/>
            <person name="Otillar R.P."/>
            <person name="Pangilinan J."/>
            <person name="Peng Y."/>
            <person name="Rokas A."/>
            <person name="Rosa C.A."/>
            <person name="Scheuner C."/>
            <person name="Sibirny A.A."/>
            <person name="Slot J.C."/>
            <person name="Stielow J.B."/>
            <person name="Sun H."/>
            <person name="Kurtzman C.P."/>
            <person name="Blackwell M."/>
            <person name="Grigoriev I.V."/>
            <person name="Jeffries T.W."/>
        </authorList>
    </citation>
    <scope>NUCLEOTIDE SEQUENCE [LARGE SCALE GENOMIC DNA]</scope>
    <source>
        <strain evidence="6">NRRL YB-2248</strain>
    </source>
</reference>
<proteinExistence type="predicted"/>
<dbReference type="PANTHER" id="PTHR12686">
    <property type="entry name" value="3'-5' EXORIBONUCLEASE CSL4-RELATED"/>
    <property type="match status" value="1"/>
</dbReference>
<dbReference type="OrthoDB" id="440760at2759"/>
<dbReference type="InterPro" id="IPR039771">
    <property type="entry name" value="Csl4"/>
</dbReference>
<keyword evidence="2" id="KW-0963">Cytoplasm</keyword>
<dbReference type="STRING" id="983967.A0A1E4ST77"/>
<dbReference type="GO" id="GO:0003723">
    <property type="term" value="F:RNA binding"/>
    <property type="evidence" value="ECO:0007669"/>
    <property type="project" value="InterPro"/>
</dbReference>
<keyword evidence="6" id="KW-1185">Reference proteome</keyword>
<dbReference type="GO" id="GO:0006396">
    <property type="term" value="P:RNA processing"/>
    <property type="evidence" value="ECO:0007669"/>
    <property type="project" value="InterPro"/>
</dbReference>
<dbReference type="Gene3D" id="2.40.50.140">
    <property type="entry name" value="Nucleic acid-binding proteins"/>
    <property type="match status" value="1"/>
</dbReference>
<gene>
    <name evidence="5" type="ORF">CANARDRAFT_239672</name>
</gene>
<keyword evidence="3" id="KW-0271">Exosome</keyword>
<dbReference type="GO" id="GO:0005730">
    <property type="term" value="C:nucleolus"/>
    <property type="evidence" value="ECO:0007669"/>
    <property type="project" value="UniProtKB-SubCell"/>
</dbReference>
<dbReference type="Gene3D" id="2.40.50.880">
    <property type="match status" value="1"/>
</dbReference>
<organism evidence="5 6">
    <name type="scientific">[Candida] arabinofermentans NRRL YB-2248</name>
    <dbReference type="NCBI Taxonomy" id="983967"/>
    <lineage>
        <taxon>Eukaryota</taxon>
        <taxon>Fungi</taxon>
        <taxon>Dikarya</taxon>
        <taxon>Ascomycota</taxon>
        <taxon>Saccharomycotina</taxon>
        <taxon>Pichiomycetes</taxon>
        <taxon>Pichiales</taxon>
        <taxon>Pichiaceae</taxon>
        <taxon>Ogataea</taxon>
        <taxon>Ogataea/Candida clade</taxon>
    </lineage>
</organism>
<evidence type="ECO:0000313" key="6">
    <source>
        <dbReference type="Proteomes" id="UP000094801"/>
    </source>
</evidence>
<dbReference type="InterPro" id="IPR019495">
    <property type="entry name" value="EXOSC1_C"/>
</dbReference>
<sequence length="252" mass="27615">MTIKIPKVVVPGQPIVSILSGSKTKYIAGPNTRIETLTYNGSLVPSIVANILGKVEIQKKKVEEHDGEGEGEEGGKSDVDEYIVEIIGKDSIRSNDKLINESNSNFAISTPSENDIVLGRITKISNTRAFMEILNIDTGIKSIQLDSSTLITNLIPSDSGDNFKGIIRSQDIRSTDRDKVKVGECFRPGDVIRAQIISLGDGSNYYLSTARDDLGVVFAKNKYGKQLYALDWETMVDPSSGEVERRKCAKPF</sequence>
<protein>
    <recommendedName>
        <fullName evidence="4">Exosome complex component CSL4 C-terminal domain-containing protein</fullName>
    </recommendedName>
</protein>
<evidence type="ECO:0000256" key="2">
    <source>
        <dbReference type="ARBA" id="ARBA00022490"/>
    </source>
</evidence>
<evidence type="ECO:0000313" key="5">
    <source>
        <dbReference type="EMBL" id="ODV82710.1"/>
    </source>
</evidence>
<dbReference type="PANTHER" id="PTHR12686:SF8">
    <property type="entry name" value="EXOSOME COMPLEX COMPONENT CSL4"/>
    <property type="match status" value="1"/>
</dbReference>
<dbReference type="GO" id="GO:0005737">
    <property type="term" value="C:cytoplasm"/>
    <property type="evidence" value="ECO:0007669"/>
    <property type="project" value="TreeGrafter"/>
</dbReference>
<dbReference type="EMBL" id="KV453876">
    <property type="protein sequence ID" value="ODV82710.1"/>
    <property type="molecule type" value="Genomic_DNA"/>
</dbReference>
<comment type="subcellular location">
    <subcellularLocation>
        <location evidence="1">Nucleus</location>
        <location evidence="1">Nucleolus</location>
    </subcellularLocation>
</comment>
<feature type="domain" description="Exosome complex component CSL4 C-terminal" evidence="4">
    <location>
        <begin position="111"/>
        <end position="199"/>
    </location>
</feature>
<evidence type="ECO:0000256" key="1">
    <source>
        <dbReference type="ARBA" id="ARBA00004604"/>
    </source>
</evidence>
<accession>A0A1E4ST77</accession>
<dbReference type="AlphaFoldDB" id="A0A1E4ST77"/>
<evidence type="ECO:0000259" key="4">
    <source>
        <dbReference type="Pfam" id="PF10447"/>
    </source>
</evidence>
<dbReference type="Pfam" id="PF10447">
    <property type="entry name" value="EXOSC1"/>
    <property type="match status" value="1"/>
</dbReference>